<dbReference type="InterPro" id="IPR006001">
    <property type="entry name" value="Therm_gnt_kin"/>
</dbReference>
<dbReference type="EMBL" id="SRMB01000002">
    <property type="protein sequence ID" value="TGE27199.1"/>
    <property type="molecule type" value="Genomic_DNA"/>
</dbReference>
<dbReference type="Pfam" id="PF01202">
    <property type="entry name" value="SKI"/>
    <property type="match status" value="1"/>
</dbReference>
<dbReference type="InterPro" id="IPR031322">
    <property type="entry name" value="Shikimate/glucono_kinase"/>
</dbReference>
<dbReference type="Gene3D" id="3.40.50.300">
    <property type="entry name" value="P-loop containing nucleotide triphosphate hydrolases"/>
    <property type="match status" value="1"/>
</dbReference>
<evidence type="ECO:0000256" key="6">
    <source>
        <dbReference type="ARBA" id="ARBA00022777"/>
    </source>
</evidence>
<dbReference type="GO" id="GO:0005524">
    <property type="term" value="F:ATP binding"/>
    <property type="evidence" value="ECO:0007669"/>
    <property type="project" value="UniProtKB-KW"/>
</dbReference>
<keyword evidence="6 9" id="KW-0418">Kinase</keyword>
<keyword evidence="11" id="KW-1185">Reference proteome</keyword>
<keyword evidence="5 9" id="KW-0547">Nucleotide-binding</keyword>
<dbReference type="GO" id="GO:0005975">
    <property type="term" value="P:carbohydrate metabolic process"/>
    <property type="evidence" value="ECO:0007669"/>
    <property type="project" value="InterPro"/>
</dbReference>
<keyword evidence="7 9" id="KW-0067">ATP-binding</keyword>
<proteinExistence type="inferred from homology"/>
<evidence type="ECO:0000256" key="8">
    <source>
        <dbReference type="ARBA" id="ARBA00048090"/>
    </source>
</evidence>
<evidence type="ECO:0000256" key="2">
    <source>
        <dbReference type="ARBA" id="ARBA00008420"/>
    </source>
</evidence>
<sequence length="172" mass="18516">MHSSPVFVIMGVSGSGKTTVGRLLADHLGRPFFDADDFHSPANVAKMRAGTPLTDDDRRGWLESLAAGIREWSQTTGAVLACSALKEKYRQQLGAAATASQPLQWVFLDGSEALVRQRLQQRQGHYMNPALLASQFATLERPAYGLHLPIDAAPAALVSQILAHMPSVGLTP</sequence>
<evidence type="ECO:0000313" key="10">
    <source>
        <dbReference type="EMBL" id="TGE27199.1"/>
    </source>
</evidence>
<evidence type="ECO:0000256" key="7">
    <source>
        <dbReference type="ARBA" id="ARBA00022840"/>
    </source>
</evidence>
<evidence type="ECO:0000256" key="5">
    <source>
        <dbReference type="ARBA" id="ARBA00022741"/>
    </source>
</evidence>
<keyword evidence="4 9" id="KW-0808">Transferase</keyword>
<dbReference type="EC" id="2.7.1.12" evidence="3 9"/>
<accession>A0A4Z0QCX0</accession>
<dbReference type="CDD" id="cd02021">
    <property type="entry name" value="GntK"/>
    <property type="match status" value="1"/>
</dbReference>
<dbReference type="GO" id="GO:0005737">
    <property type="term" value="C:cytoplasm"/>
    <property type="evidence" value="ECO:0007669"/>
    <property type="project" value="TreeGrafter"/>
</dbReference>
<comment type="pathway">
    <text evidence="1">Carbohydrate acid metabolism.</text>
</comment>
<evidence type="ECO:0000256" key="3">
    <source>
        <dbReference type="ARBA" id="ARBA00012054"/>
    </source>
</evidence>
<organism evidence="10 11">
    <name type="scientific">Hymenobacter metallicola</name>
    <dbReference type="NCBI Taxonomy" id="2563114"/>
    <lineage>
        <taxon>Bacteria</taxon>
        <taxon>Pseudomonadati</taxon>
        <taxon>Bacteroidota</taxon>
        <taxon>Cytophagia</taxon>
        <taxon>Cytophagales</taxon>
        <taxon>Hymenobacteraceae</taxon>
        <taxon>Hymenobacter</taxon>
    </lineage>
</organism>
<comment type="caution">
    <text evidence="10">The sequence shown here is derived from an EMBL/GenBank/DDBJ whole genome shotgun (WGS) entry which is preliminary data.</text>
</comment>
<evidence type="ECO:0000256" key="1">
    <source>
        <dbReference type="ARBA" id="ARBA00004761"/>
    </source>
</evidence>
<protein>
    <recommendedName>
        <fullName evidence="3 9">Gluconokinase</fullName>
        <ecNumber evidence="3 9">2.7.1.12</ecNumber>
    </recommendedName>
</protein>
<dbReference type="PANTHER" id="PTHR43442">
    <property type="entry name" value="GLUCONOKINASE-RELATED"/>
    <property type="match status" value="1"/>
</dbReference>
<dbReference type="PANTHER" id="PTHR43442:SF3">
    <property type="entry name" value="GLUCONOKINASE-RELATED"/>
    <property type="match status" value="1"/>
</dbReference>
<dbReference type="RefSeq" id="WP_135395101.1">
    <property type="nucleotide sequence ID" value="NZ_SRMB01000002.1"/>
</dbReference>
<name>A0A4Z0QCX0_9BACT</name>
<dbReference type="InterPro" id="IPR027417">
    <property type="entry name" value="P-loop_NTPase"/>
</dbReference>
<evidence type="ECO:0000256" key="4">
    <source>
        <dbReference type="ARBA" id="ARBA00022679"/>
    </source>
</evidence>
<dbReference type="NCBIfam" id="TIGR01313">
    <property type="entry name" value="therm_gnt_kin"/>
    <property type="match status" value="1"/>
</dbReference>
<dbReference type="OrthoDB" id="9813917at2"/>
<comment type="catalytic activity">
    <reaction evidence="8 9">
        <text>D-gluconate + ATP = 6-phospho-D-gluconate + ADP + H(+)</text>
        <dbReference type="Rhea" id="RHEA:19433"/>
        <dbReference type="ChEBI" id="CHEBI:15378"/>
        <dbReference type="ChEBI" id="CHEBI:18391"/>
        <dbReference type="ChEBI" id="CHEBI:30616"/>
        <dbReference type="ChEBI" id="CHEBI:58759"/>
        <dbReference type="ChEBI" id="CHEBI:456216"/>
        <dbReference type="EC" id="2.7.1.12"/>
    </reaction>
</comment>
<comment type="similarity">
    <text evidence="2 9">Belongs to the gluconokinase GntK/GntV family.</text>
</comment>
<evidence type="ECO:0000313" key="11">
    <source>
        <dbReference type="Proteomes" id="UP000298471"/>
    </source>
</evidence>
<dbReference type="GO" id="GO:0046316">
    <property type="term" value="F:gluconokinase activity"/>
    <property type="evidence" value="ECO:0007669"/>
    <property type="project" value="UniProtKB-EC"/>
</dbReference>
<dbReference type="AlphaFoldDB" id="A0A4Z0QCX0"/>
<dbReference type="Proteomes" id="UP000298471">
    <property type="component" value="Unassembled WGS sequence"/>
</dbReference>
<evidence type="ECO:0000256" key="9">
    <source>
        <dbReference type="RuleBase" id="RU363066"/>
    </source>
</evidence>
<dbReference type="SUPFAM" id="SSF52540">
    <property type="entry name" value="P-loop containing nucleoside triphosphate hydrolases"/>
    <property type="match status" value="1"/>
</dbReference>
<gene>
    <name evidence="10" type="ORF">E5K02_12450</name>
</gene>
<reference evidence="10 11" key="1">
    <citation type="submission" date="2019-04" db="EMBL/GenBank/DDBJ databases">
        <authorList>
            <person name="Feng G."/>
            <person name="Zhang J."/>
            <person name="Zhu H."/>
        </authorList>
    </citation>
    <scope>NUCLEOTIDE SEQUENCE [LARGE SCALE GENOMIC DNA]</scope>
    <source>
        <strain evidence="10 11">9PBR-1</strain>
    </source>
</reference>